<sequence>MRTSRWADRFGWFLEKGLIWIVCSLFVLIFLGNKLLILFNMSYGLYSLENFLYHSYDLIIEPNIGTITTIASIFVGIYITVLSVLGSIKANSVMALLSDNLLKKIIKYVITGLIASFVVVFYSFFAILITNEFIKSFFFFLFVFYMLLTSLRLGINLSVIYSVDLHKISENIEKEKDEAEKYKRVMSRLEKYLDDREAERFRQR</sequence>
<reference evidence="4" key="1">
    <citation type="journal article" date="2019" name="Int. J. Syst. Evol. Microbiol.">
        <title>The Global Catalogue of Microorganisms (GCM) 10K type strain sequencing project: providing services to taxonomists for standard genome sequencing and annotation.</title>
        <authorList>
            <consortium name="The Broad Institute Genomics Platform"/>
            <consortium name="The Broad Institute Genome Sequencing Center for Infectious Disease"/>
            <person name="Wu L."/>
            <person name="Ma J."/>
        </authorList>
    </citation>
    <scope>NUCLEOTIDE SEQUENCE [LARGE SCALE GENOMIC DNA]</scope>
    <source>
        <strain evidence="4">CCM 9147</strain>
    </source>
</reference>
<dbReference type="EMBL" id="JBHTNZ010000078">
    <property type="protein sequence ID" value="MFD1464166.1"/>
    <property type="molecule type" value="Genomic_DNA"/>
</dbReference>
<evidence type="ECO:0000313" key="4">
    <source>
        <dbReference type="Proteomes" id="UP001597340"/>
    </source>
</evidence>
<keyword evidence="2" id="KW-1133">Transmembrane helix</keyword>
<proteinExistence type="predicted"/>
<feature type="transmembrane region" description="Helical" evidence="2">
    <location>
        <begin position="136"/>
        <end position="155"/>
    </location>
</feature>
<keyword evidence="1" id="KW-0175">Coiled coil</keyword>
<feature type="transmembrane region" description="Helical" evidence="2">
    <location>
        <begin position="63"/>
        <end position="85"/>
    </location>
</feature>
<feature type="transmembrane region" description="Helical" evidence="2">
    <location>
        <begin position="105"/>
        <end position="130"/>
    </location>
</feature>
<evidence type="ECO:0000313" key="3">
    <source>
        <dbReference type="EMBL" id="MFD1464166.1"/>
    </source>
</evidence>
<keyword evidence="2" id="KW-0472">Membrane</keyword>
<keyword evidence="4" id="KW-1185">Reference proteome</keyword>
<dbReference type="Proteomes" id="UP001597340">
    <property type="component" value="Unassembled WGS sequence"/>
</dbReference>
<feature type="transmembrane region" description="Helical" evidence="2">
    <location>
        <begin position="20"/>
        <end position="43"/>
    </location>
</feature>
<evidence type="ECO:0000256" key="2">
    <source>
        <dbReference type="SAM" id="Phobius"/>
    </source>
</evidence>
<comment type="caution">
    <text evidence="3">The sequence shown here is derived from an EMBL/GenBank/DDBJ whole genome shotgun (WGS) entry which is preliminary data.</text>
</comment>
<feature type="coiled-coil region" evidence="1">
    <location>
        <begin position="165"/>
        <end position="199"/>
    </location>
</feature>
<evidence type="ECO:0000256" key="1">
    <source>
        <dbReference type="SAM" id="Coils"/>
    </source>
</evidence>
<dbReference type="RefSeq" id="WP_229525597.1">
    <property type="nucleotide sequence ID" value="NZ_JAFFQR010000105.1"/>
</dbReference>
<organism evidence="3 4">
    <name type="scientific">Paenibacillus farraposensis</name>
    <dbReference type="NCBI Taxonomy" id="2807095"/>
    <lineage>
        <taxon>Bacteria</taxon>
        <taxon>Bacillati</taxon>
        <taxon>Bacillota</taxon>
        <taxon>Bacilli</taxon>
        <taxon>Bacillales</taxon>
        <taxon>Paenibacillaceae</taxon>
        <taxon>Paenibacillus</taxon>
    </lineage>
</organism>
<protein>
    <submittedName>
        <fullName evidence="3">Uncharacterized protein</fullName>
    </submittedName>
</protein>
<gene>
    <name evidence="3" type="ORF">ACFQ5D_23210</name>
</gene>
<accession>A0ABW4DLG7</accession>
<name>A0ABW4DLG7_9BACL</name>
<keyword evidence="2" id="KW-0812">Transmembrane</keyword>